<feature type="domain" description="Oxidoreductase molybdopterin-binding" evidence="3">
    <location>
        <begin position="303"/>
        <end position="462"/>
    </location>
</feature>
<evidence type="ECO:0000259" key="3">
    <source>
        <dbReference type="Pfam" id="PF00174"/>
    </source>
</evidence>
<dbReference type="InterPro" id="IPR008335">
    <property type="entry name" value="Mopterin_OxRdtase_euk"/>
</dbReference>
<dbReference type="PANTHER" id="PTHR19372">
    <property type="entry name" value="SULFITE REDUCTASE"/>
    <property type="match status" value="1"/>
</dbReference>
<dbReference type="Gene3D" id="3.90.420.10">
    <property type="entry name" value="Oxidoreductase, molybdopterin-binding domain"/>
    <property type="match status" value="1"/>
</dbReference>
<organism evidence="4 5">
    <name type="scientific">Nocardiopsis mangrovi</name>
    <dbReference type="NCBI Taxonomy" id="1179818"/>
    <lineage>
        <taxon>Bacteria</taxon>
        <taxon>Bacillati</taxon>
        <taxon>Actinomycetota</taxon>
        <taxon>Actinomycetes</taxon>
        <taxon>Streptosporangiales</taxon>
        <taxon>Nocardiopsidaceae</taxon>
        <taxon>Nocardiopsis</taxon>
    </lineage>
</organism>
<feature type="transmembrane region" description="Helical" evidence="2">
    <location>
        <begin position="228"/>
        <end position="250"/>
    </location>
</feature>
<reference evidence="5" key="1">
    <citation type="journal article" date="2019" name="Int. J. Syst. Evol. Microbiol.">
        <title>The Global Catalogue of Microorganisms (GCM) 10K type strain sequencing project: providing services to taxonomists for standard genome sequencing and annotation.</title>
        <authorList>
            <consortium name="The Broad Institute Genomics Platform"/>
            <consortium name="The Broad Institute Genome Sequencing Center for Infectious Disease"/>
            <person name="Wu L."/>
            <person name="Ma J."/>
        </authorList>
    </citation>
    <scope>NUCLEOTIDE SEQUENCE [LARGE SCALE GENOMIC DNA]</scope>
    <source>
        <strain evidence="5">XZYJ18</strain>
    </source>
</reference>
<sequence length="583" mass="59948">MFDLKLDPARPPTGGIAARRSVGALAGLVAAGAGLAAAEVVGAATRPEATPLLVVGDAVVDLTPPPLKDLAVTLLGTADKPVLLGGIAAVLAVAAALIGIAARRRDTVGAFGIAGIALFASAGAAAAVTRPDGGPFDVLPSVLGGAVTYVVLRLLSASAPPAAPGRRPPVSGAVDLPGDGDPAGSAGSAEPADRHPGSPAAGADVDPVALPSPRHPEEPSSGFDRRRFVLLAGATAAASAAAGGGARWYASARADAVAADRAIRLPRPAVPAPALPDGAELDIDGLSSFFTPNDSFYRIDTALSVPRLDATTWSLRVHGRGAREREYSFDDLLGRPDLMERDVTLACVSNPVGGSYVGNARWIGVPVAALLREAGVRSPADGGSADQLVSRSSDGMTIGTPVADVLDGRDAMLAVGMNGRPLPVEHGFPVRMVVPGLYGYVSACKWLVELELTSFADFDAYWVPRGWSARGPIKTQSRIDTPRDGDRIASGRVAVAGVAWAQHVGVDAVEVRIDNGPWQQARLAEEDSSDTWRQWVLEWDAEPGDHRIGVRATDREGRPQTGTQAPVAPDGATGHHVVELSVN</sequence>
<dbReference type="SUPFAM" id="SSF81296">
    <property type="entry name" value="E set domains"/>
    <property type="match status" value="1"/>
</dbReference>
<dbReference type="PANTHER" id="PTHR19372:SF7">
    <property type="entry name" value="SULFITE OXIDASE, MITOCHONDRIAL"/>
    <property type="match status" value="1"/>
</dbReference>
<accession>A0ABV9DUI1</accession>
<protein>
    <submittedName>
        <fullName evidence="4">Molybdopterin-dependent oxidoreductase</fullName>
    </submittedName>
</protein>
<gene>
    <name evidence="4" type="ORF">ACFO4E_10940</name>
</gene>
<evidence type="ECO:0000256" key="1">
    <source>
        <dbReference type="SAM" id="MobiDB-lite"/>
    </source>
</evidence>
<dbReference type="InterPro" id="IPR014756">
    <property type="entry name" value="Ig_E-set"/>
</dbReference>
<dbReference type="Pfam" id="PF00174">
    <property type="entry name" value="Oxidored_molyb"/>
    <property type="match status" value="1"/>
</dbReference>
<evidence type="ECO:0000256" key="2">
    <source>
        <dbReference type="SAM" id="Phobius"/>
    </source>
</evidence>
<dbReference type="EMBL" id="JBHSFQ010000008">
    <property type="protein sequence ID" value="MFC4562370.1"/>
    <property type="molecule type" value="Genomic_DNA"/>
</dbReference>
<evidence type="ECO:0000313" key="5">
    <source>
        <dbReference type="Proteomes" id="UP001595923"/>
    </source>
</evidence>
<keyword evidence="2" id="KW-1133">Transmembrane helix</keyword>
<dbReference type="InterPro" id="IPR000572">
    <property type="entry name" value="OxRdtase_Mopterin-bd_dom"/>
</dbReference>
<dbReference type="InterPro" id="IPR036374">
    <property type="entry name" value="OxRdtase_Mopterin-bd_sf"/>
</dbReference>
<dbReference type="SUPFAM" id="SSF56524">
    <property type="entry name" value="Oxidoreductase molybdopterin-binding domain"/>
    <property type="match status" value="1"/>
</dbReference>
<dbReference type="RefSeq" id="WP_378573533.1">
    <property type="nucleotide sequence ID" value="NZ_JBHSFQ010000008.1"/>
</dbReference>
<dbReference type="PRINTS" id="PR00407">
    <property type="entry name" value="EUMOPTERIN"/>
</dbReference>
<dbReference type="Gene3D" id="2.60.40.650">
    <property type="match status" value="1"/>
</dbReference>
<keyword evidence="2" id="KW-0812">Transmembrane</keyword>
<feature type="transmembrane region" description="Helical" evidence="2">
    <location>
        <begin position="82"/>
        <end position="101"/>
    </location>
</feature>
<proteinExistence type="predicted"/>
<keyword evidence="5" id="KW-1185">Reference proteome</keyword>
<feature type="region of interest" description="Disordered" evidence="1">
    <location>
        <begin position="160"/>
        <end position="223"/>
    </location>
</feature>
<feature type="transmembrane region" description="Helical" evidence="2">
    <location>
        <begin position="108"/>
        <end position="126"/>
    </location>
</feature>
<keyword evidence="2" id="KW-0472">Membrane</keyword>
<feature type="compositionally biased region" description="Basic and acidic residues" evidence="1">
    <location>
        <begin position="214"/>
        <end position="223"/>
    </location>
</feature>
<feature type="transmembrane region" description="Helical" evidence="2">
    <location>
        <begin position="138"/>
        <end position="156"/>
    </location>
</feature>
<name>A0ABV9DUI1_9ACTN</name>
<comment type="caution">
    <text evidence="4">The sequence shown here is derived from an EMBL/GenBank/DDBJ whole genome shotgun (WGS) entry which is preliminary data.</text>
</comment>
<evidence type="ECO:0000313" key="4">
    <source>
        <dbReference type="EMBL" id="MFC4562370.1"/>
    </source>
</evidence>
<feature type="compositionally biased region" description="Low complexity" evidence="1">
    <location>
        <begin position="168"/>
        <end position="190"/>
    </location>
</feature>
<dbReference type="Proteomes" id="UP001595923">
    <property type="component" value="Unassembled WGS sequence"/>
</dbReference>